<dbReference type="Proteomes" id="UP000494040">
    <property type="component" value="Unassembled WGS sequence"/>
</dbReference>
<protein>
    <submittedName>
        <fullName evidence="1">Uncharacterized protein</fullName>
    </submittedName>
</protein>
<dbReference type="RefSeq" id="XP_014253163.1">
    <property type="nucleotide sequence ID" value="XM_014397677.2"/>
</dbReference>
<dbReference type="OrthoDB" id="6614633at2759"/>
<reference evidence="1" key="1">
    <citation type="submission" date="2022-01" db="UniProtKB">
        <authorList>
            <consortium name="EnsemblMetazoa"/>
        </authorList>
    </citation>
    <scope>IDENTIFICATION</scope>
</reference>
<dbReference type="AlphaFoldDB" id="A0A8I6TFV0"/>
<organism evidence="1 2">
    <name type="scientific">Cimex lectularius</name>
    <name type="common">Bed bug</name>
    <name type="synonym">Acanthia lectularia</name>
    <dbReference type="NCBI Taxonomy" id="79782"/>
    <lineage>
        <taxon>Eukaryota</taxon>
        <taxon>Metazoa</taxon>
        <taxon>Ecdysozoa</taxon>
        <taxon>Arthropoda</taxon>
        <taxon>Hexapoda</taxon>
        <taxon>Insecta</taxon>
        <taxon>Pterygota</taxon>
        <taxon>Neoptera</taxon>
        <taxon>Paraneoptera</taxon>
        <taxon>Hemiptera</taxon>
        <taxon>Heteroptera</taxon>
        <taxon>Panheteroptera</taxon>
        <taxon>Cimicomorpha</taxon>
        <taxon>Cimicidae</taxon>
        <taxon>Cimex</taxon>
    </lineage>
</organism>
<dbReference type="KEGG" id="clec:106668702"/>
<accession>A0A8I6TFV0</accession>
<dbReference type="EnsemblMetazoa" id="XM_014397677.2">
    <property type="protein sequence ID" value="XP_014253163.1"/>
    <property type="gene ID" value="LOC106668702"/>
</dbReference>
<proteinExistence type="predicted"/>
<evidence type="ECO:0000313" key="2">
    <source>
        <dbReference type="Proteomes" id="UP000494040"/>
    </source>
</evidence>
<evidence type="ECO:0000313" key="1">
    <source>
        <dbReference type="EnsemblMetazoa" id="XP_014253163.1"/>
    </source>
</evidence>
<dbReference type="GeneID" id="106668702"/>
<name>A0A8I6TFV0_CIMLE</name>
<sequence length="226" mass="26157">MSNYRFYKWARVVPIKHRDNLVSSQFSDSPRFIASYENDEKVNMFSLMSHEYAKQWREEKDATNRVVLETQDSDFLMRRYVIRGYLNRRKVLQTKPRFIMKQFQNIPAKVKMASSTKLKNKMEDTSQINETAGSEGVTGTCSEIGDLTKDDSVKAIASGTDMNEEAGDQQDAENKDEECKKLFVICQNCSKTIKGKESTELNKTEPMVEKGVKRCEMRLKNKEKTM</sequence>
<keyword evidence="2" id="KW-1185">Reference proteome</keyword>